<dbReference type="InterPro" id="IPR036465">
    <property type="entry name" value="vWFA_dom_sf"/>
</dbReference>
<dbReference type="PROSITE" id="PS51158">
    <property type="entry name" value="ALPHA_KINASE"/>
    <property type="match status" value="1"/>
</dbReference>
<feature type="coiled-coil region" evidence="7">
    <location>
        <begin position="429"/>
        <end position="460"/>
    </location>
</feature>
<dbReference type="Pfam" id="PF25106">
    <property type="entry name" value="VWA_4"/>
    <property type="match status" value="1"/>
</dbReference>
<evidence type="ECO:0000259" key="9">
    <source>
        <dbReference type="PROSITE" id="PS51158"/>
    </source>
</evidence>
<gene>
    <name evidence="10" type="ORF">M0812_10793</name>
</gene>
<protein>
    <submittedName>
        <fullName evidence="10">Alpha-protein kinase vwka</fullName>
    </submittedName>
</protein>
<feature type="compositionally biased region" description="Low complexity" evidence="8">
    <location>
        <begin position="403"/>
        <end position="416"/>
    </location>
</feature>
<reference evidence="10" key="1">
    <citation type="submission" date="2022-08" db="EMBL/GenBank/DDBJ databases">
        <title>Novel sulphate-reducing endosymbionts in the free-living metamonad Anaeramoeba.</title>
        <authorList>
            <person name="Jerlstrom-Hultqvist J."/>
            <person name="Cepicka I."/>
            <person name="Gallot-Lavallee L."/>
            <person name="Salas-Leiva D."/>
            <person name="Curtis B.A."/>
            <person name="Zahonova K."/>
            <person name="Pipaliya S."/>
            <person name="Dacks J."/>
            <person name="Roger A.J."/>
        </authorList>
    </citation>
    <scope>NUCLEOTIDE SEQUENCE</scope>
    <source>
        <strain evidence="10">Busselton2</strain>
    </source>
</reference>
<feature type="compositionally biased region" description="Low complexity" evidence="8">
    <location>
        <begin position="286"/>
        <end position="348"/>
    </location>
</feature>
<proteinExistence type="predicted"/>
<sequence>MSSKKKQKKRKKKDSSSSFSSSSSTNSSSGSESSSSPSSSSSSSKKKKPKQQESSSSSPSSYSNSNSSSGSESSSSSGSSSESKKKKPKPQESSSSSSSTWYGSSSSSSGNNINNNSNNRNIYNKRNNNNPRNNNNNRKNNNPNRNQNNNRNNFYQNNNINKRNYNNVRNNNNPNRNHNNNPNNNYHHRNRNHNNNPNNNYHHRNRNIKNPRNYNNVRNNNNPNNNQNNNRNNNYHHRNRNIKNPRNNNNVRNNNNPNRNQNNNRNNNMNKRNNNNRNNNMDRRNNFNPNNNINKRNNKNNRNNNYNNRNNNTNKRNIKNPRNYNNVRNNNINKRNNSNNPNNNNNNRINKKKADGIFNESIRELNQKKHSIKPNKKNDGQSSNINQKHPQTNFPSYEKHKSSSSSSSSSSESETSNLSDDDFEKKLKSMEKEKVMKEKYKELREEEKQKRKEIAKRQSDSIDLCFCVDTTGSMDFYVFECQEKIFQIIKQVKKKFTNLKLRLAFVGYKDFDFKKESERYEIFDFVEDNKENLKEFQEFVSGVKCHGGEDFCEDLLGGLNKVLGLDWRSVVSIVIHFTDAPCHGEEFHDNEGDDYPDGDPNLNAKELLTEMKDRGIDYFFGEIIPDNRNELATTIMIKKFKEIYDDRQELRFIEQFKMEEEAHNFLEVVVNSVEGAQSRMTSRSTMKSISISQGMKKKKGGDNFWNPEETCKIKYIGADFNTEGFVKDPRKKVMYENLSFKIQVPIKPNSQKGRYRQNYRCRAIGIKEDICLKAGFRLKGNDGIKETEAHGECITHHLASFYAKRFNSLQVPRAINFLSVSVVHFVNRQEDMFYVCEPFFENYRAYGKDEPNKKQRWASDHELYEISETFSHWTYEHTQKKLLIDVKKCANWFLSDPVVHFANDNKIGTQSKGQKGIQNFFKRHVCNSLCKKLNLKNRQKKKSKKSEHKPSEIASMSKFIIRCSNQFCPSSITVPKNKYNPIETYKCIKCKNDKTHGICKQYLEIKKYYRNINRKKKN</sequence>
<dbReference type="GO" id="GO:0005524">
    <property type="term" value="F:ATP binding"/>
    <property type="evidence" value="ECO:0007669"/>
    <property type="project" value="InterPro"/>
</dbReference>
<feature type="compositionally biased region" description="Low complexity" evidence="8">
    <location>
        <begin position="210"/>
        <end position="233"/>
    </location>
</feature>
<keyword evidence="6 10" id="KW-0418">Kinase</keyword>
<dbReference type="Gene3D" id="3.30.200.20">
    <property type="entry name" value="Phosphorylase Kinase, domain 1"/>
    <property type="match status" value="1"/>
</dbReference>
<evidence type="ECO:0000256" key="5">
    <source>
        <dbReference type="ARBA" id="ARBA00022729"/>
    </source>
</evidence>
<feature type="domain" description="Alpha-type protein kinase" evidence="9">
    <location>
        <begin position="727"/>
        <end position="938"/>
    </location>
</feature>
<organism evidence="10 11">
    <name type="scientific">Anaeramoeba flamelloides</name>
    <dbReference type="NCBI Taxonomy" id="1746091"/>
    <lineage>
        <taxon>Eukaryota</taxon>
        <taxon>Metamonada</taxon>
        <taxon>Anaeramoebidae</taxon>
        <taxon>Anaeramoeba</taxon>
    </lineage>
</organism>
<evidence type="ECO:0000256" key="6">
    <source>
        <dbReference type="ARBA" id="ARBA00022777"/>
    </source>
</evidence>
<dbReference type="CDD" id="cd04515">
    <property type="entry name" value="Alpha_kinase"/>
    <property type="match status" value="1"/>
</dbReference>
<name>A0AAV7ZSF2_9EUKA</name>
<evidence type="ECO:0000256" key="2">
    <source>
        <dbReference type="ARBA" id="ARBA00022525"/>
    </source>
</evidence>
<dbReference type="SUPFAM" id="SSF53300">
    <property type="entry name" value="vWA-like"/>
    <property type="match status" value="1"/>
</dbReference>
<evidence type="ECO:0000256" key="8">
    <source>
        <dbReference type="SAM" id="MobiDB-lite"/>
    </source>
</evidence>
<feature type="compositionally biased region" description="Low complexity" evidence="8">
    <location>
        <begin position="244"/>
        <end position="279"/>
    </location>
</feature>
<keyword evidence="7" id="KW-0175">Coiled coil</keyword>
<evidence type="ECO:0000256" key="1">
    <source>
        <dbReference type="ARBA" id="ARBA00004613"/>
    </source>
</evidence>
<dbReference type="InterPro" id="IPR052969">
    <property type="entry name" value="Thr-specific_kinase-like"/>
</dbReference>
<dbReference type="EMBL" id="JANTQA010000023">
    <property type="protein sequence ID" value="KAJ3444931.1"/>
    <property type="molecule type" value="Genomic_DNA"/>
</dbReference>
<evidence type="ECO:0000256" key="3">
    <source>
        <dbReference type="ARBA" id="ARBA00022527"/>
    </source>
</evidence>
<dbReference type="PANTHER" id="PTHR47763">
    <property type="entry name" value="ALPHA-PROTEIN KINASE VWKA"/>
    <property type="match status" value="1"/>
</dbReference>
<evidence type="ECO:0000256" key="7">
    <source>
        <dbReference type="SAM" id="Coils"/>
    </source>
</evidence>
<keyword evidence="3" id="KW-0723">Serine/threonine-protein kinase</keyword>
<comment type="subcellular location">
    <subcellularLocation>
        <location evidence="1">Secreted</location>
    </subcellularLocation>
</comment>
<dbReference type="InterPro" id="IPR056861">
    <property type="entry name" value="HMCN1-like_VWA"/>
</dbReference>
<dbReference type="CDD" id="cd00198">
    <property type="entry name" value="vWFA"/>
    <property type="match status" value="1"/>
</dbReference>
<feature type="compositionally biased region" description="Basic residues" evidence="8">
    <location>
        <begin position="234"/>
        <end position="243"/>
    </location>
</feature>
<accession>A0AAV7ZSF2</accession>
<keyword evidence="5" id="KW-0732">Signal</keyword>
<feature type="compositionally biased region" description="Polar residues" evidence="8">
    <location>
        <begin position="380"/>
        <end position="395"/>
    </location>
</feature>
<dbReference type="PANTHER" id="PTHR47763:SF4">
    <property type="entry name" value="ALPHA-PROTEIN KINASE VWKA"/>
    <property type="match status" value="1"/>
</dbReference>
<feature type="region of interest" description="Disordered" evidence="8">
    <location>
        <begin position="367"/>
        <end position="425"/>
    </location>
</feature>
<keyword evidence="4" id="KW-0808">Transferase</keyword>
<dbReference type="InterPro" id="IPR004166">
    <property type="entry name" value="a-kinase_dom"/>
</dbReference>
<comment type="caution">
    <text evidence="10">The sequence shown here is derived from an EMBL/GenBank/DDBJ whole genome shotgun (WGS) entry which is preliminary data.</text>
</comment>
<dbReference type="AlphaFoldDB" id="A0AAV7ZSF2"/>
<dbReference type="GO" id="GO:0004674">
    <property type="term" value="F:protein serine/threonine kinase activity"/>
    <property type="evidence" value="ECO:0007669"/>
    <property type="project" value="UniProtKB-KW"/>
</dbReference>
<dbReference type="Gene3D" id="3.20.200.10">
    <property type="entry name" value="MHCK/EF2 kinase"/>
    <property type="match status" value="1"/>
</dbReference>
<dbReference type="SMART" id="SM00811">
    <property type="entry name" value="Alpha_kinase"/>
    <property type="match status" value="1"/>
</dbReference>
<evidence type="ECO:0000313" key="10">
    <source>
        <dbReference type="EMBL" id="KAJ3444931.1"/>
    </source>
</evidence>
<dbReference type="SUPFAM" id="SSF56112">
    <property type="entry name" value="Protein kinase-like (PK-like)"/>
    <property type="match status" value="1"/>
</dbReference>
<dbReference type="Proteomes" id="UP001146793">
    <property type="component" value="Unassembled WGS sequence"/>
</dbReference>
<evidence type="ECO:0000256" key="4">
    <source>
        <dbReference type="ARBA" id="ARBA00022679"/>
    </source>
</evidence>
<feature type="region of interest" description="Disordered" evidence="8">
    <location>
        <begin position="1"/>
        <end position="351"/>
    </location>
</feature>
<evidence type="ECO:0000313" key="11">
    <source>
        <dbReference type="Proteomes" id="UP001146793"/>
    </source>
</evidence>
<feature type="compositionally biased region" description="Basic residues" evidence="8">
    <location>
        <begin position="1"/>
        <end position="13"/>
    </location>
</feature>
<keyword evidence="2" id="KW-0964">Secreted</keyword>
<dbReference type="Gene3D" id="3.40.50.410">
    <property type="entry name" value="von Willebrand factor, type A domain"/>
    <property type="match status" value="1"/>
</dbReference>
<dbReference type="Pfam" id="PF02816">
    <property type="entry name" value="Alpha_kinase"/>
    <property type="match status" value="1"/>
</dbReference>
<feature type="compositionally biased region" description="Low complexity" evidence="8">
    <location>
        <begin position="52"/>
        <end position="81"/>
    </location>
</feature>
<dbReference type="InterPro" id="IPR011009">
    <property type="entry name" value="Kinase-like_dom_sf"/>
</dbReference>
<feature type="compositionally biased region" description="Low complexity" evidence="8">
    <location>
        <begin position="16"/>
        <end position="43"/>
    </location>
</feature>
<feature type="compositionally biased region" description="Low complexity" evidence="8">
    <location>
        <begin position="91"/>
        <end position="185"/>
    </location>
</feature>